<dbReference type="PANTHER" id="PTHR42733:SF12">
    <property type="entry name" value="PROTEINASE"/>
    <property type="match status" value="1"/>
</dbReference>
<dbReference type="InterPro" id="IPR002818">
    <property type="entry name" value="DJ-1/PfpI"/>
</dbReference>
<dbReference type="InterPro" id="IPR029062">
    <property type="entry name" value="Class_I_gatase-like"/>
</dbReference>
<gene>
    <name evidence="3" type="ORF">PXH66_18980</name>
</gene>
<dbReference type="PANTHER" id="PTHR42733">
    <property type="entry name" value="DJ-1 PROTEIN"/>
    <property type="match status" value="1"/>
</dbReference>
<accession>A0AAF0CMP0</accession>
<dbReference type="Gene3D" id="3.40.50.880">
    <property type="match status" value="1"/>
</dbReference>
<evidence type="ECO:0000313" key="3">
    <source>
        <dbReference type="EMBL" id="WED64428.1"/>
    </source>
</evidence>
<keyword evidence="4" id="KW-1185">Reference proteome</keyword>
<evidence type="ECO:0000313" key="4">
    <source>
        <dbReference type="Proteomes" id="UP001218638"/>
    </source>
</evidence>
<comment type="similarity">
    <text evidence="1">Belongs to the peptidase C56 family.</text>
</comment>
<evidence type="ECO:0000259" key="2">
    <source>
        <dbReference type="Pfam" id="PF01965"/>
    </source>
</evidence>
<evidence type="ECO:0000256" key="1">
    <source>
        <dbReference type="ARBA" id="ARBA00008542"/>
    </source>
</evidence>
<dbReference type="Proteomes" id="UP001218638">
    <property type="component" value="Chromosome"/>
</dbReference>
<dbReference type="PROSITE" id="PS51276">
    <property type="entry name" value="PEPTIDASE_C56_PFPI"/>
    <property type="match status" value="1"/>
</dbReference>
<dbReference type="Pfam" id="PF01965">
    <property type="entry name" value="DJ-1_PfpI"/>
    <property type="match status" value="1"/>
</dbReference>
<keyword evidence="3" id="KW-0315">Glutamine amidotransferase</keyword>
<sequence length="187" mass="20117">MNADIAKRTVAVLATNGFEESELKKPVERLKNAGATVKIVSLETGPIRGWSDGDWADEVTVDVALDSARAEDFDALMLPGGLINPDTLRQDEAAVKFVRSFFDAGKPVGAICHAPWLLIEAGVVEGRRLTSYSSLKTDLLNAGAKWEDSEVVCDQGLVTSRHPGDLEAFCAKLVEEVTEGVHDGQHA</sequence>
<dbReference type="NCBIfam" id="TIGR01382">
    <property type="entry name" value="PfpI"/>
    <property type="match status" value="1"/>
</dbReference>
<organism evidence="3 4">
    <name type="scientific">Synoicihabitans lomoniglobus</name>
    <dbReference type="NCBI Taxonomy" id="2909285"/>
    <lineage>
        <taxon>Bacteria</taxon>
        <taxon>Pseudomonadati</taxon>
        <taxon>Verrucomicrobiota</taxon>
        <taxon>Opitutia</taxon>
        <taxon>Opitutales</taxon>
        <taxon>Opitutaceae</taxon>
        <taxon>Synoicihabitans</taxon>
    </lineage>
</organism>
<dbReference type="InterPro" id="IPR006286">
    <property type="entry name" value="C56_PfpI-like"/>
</dbReference>
<dbReference type="RefSeq" id="WP_330930939.1">
    <property type="nucleotide sequence ID" value="NZ_CP119075.1"/>
</dbReference>
<feature type="domain" description="DJ-1/PfpI" evidence="2">
    <location>
        <begin position="9"/>
        <end position="176"/>
    </location>
</feature>
<name>A0AAF0CMP0_9BACT</name>
<dbReference type="KEGG" id="slom:PXH66_18980"/>
<dbReference type="SUPFAM" id="SSF52317">
    <property type="entry name" value="Class I glutamine amidotransferase-like"/>
    <property type="match status" value="1"/>
</dbReference>
<reference evidence="3" key="1">
    <citation type="submission" date="2023-03" db="EMBL/GenBank/DDBJ databases">
        <title>Lomoglobus Profundus gen. nov., sp. nov., a novel member of the phylum Verrucomicrobia, isolated from deep-marine sediment of South China Sea.</title>
        <authorList>
            <person name="Ahmad T."/>
            <person name="Ishaq S.E."/>
            <person name="Wang F."/>
        </authorList>
    </citation>
    <scope>NUCLEOTIDE SEQUENCE</scope>
    <source>
        <strain evidence="3">LMO-M01</strain>
    </source>
</reference>
<protein>
    <submittedName>
        <fullName evidence="3">Type 1 glutamine amidotransferase</fullName>
    </submittedName>
</protein>
<dbReference type="EMBL" id="CP119075">
    <property type="protein sequence ID" value="WED64428.1"/>
    <property type="molecule type" value="Genomic_DNA"/>
</dbReference>
<dbReference type="AlphaFoldDB" id="A0AAF0CMP0"/>
<dbReference type="CDD" id="cd03134">
    <property type="entry name" value="GATase1_PfpI_like"/>
    <property type="match status" value="1"/>
</dbReference>
<proteinExistence type="inferred from homology"/>